<dbReference type="Gene3D" id="3.40.630.30">
    <property type="match status" value="1"/>
</dbReference>
<dbReference type="SUPFAM" id="SSF55729">
    <property type="entry name" value="Acyl-CoA N-acyltransferases (Nat)"/>
    <property type="match status" value="1"/>
</dbReference>
<sequence>MAGPRELRSLDDVRAAANGDPLLLWAAGDLLGGARAFFLGEAAAVAAPGLSGRDRLAVTGPADAAAALIRALLPRLGPTFRPLGDESLVRDLVTRLPGLEFVDAFGWMQTDTATGHGDAASWLTPSDDQDVARLLDEAFPNSHARPGRPGVRRWAGVREASGALSACAADAWSAPGVGFLAGVAAAERARGRGAGTAVCGLVLDRLVADHGMAALMVDGWNTAAVRLYRRLGLSWRPLAAARVADPVHHP</sequence>
<evidence type="ECO:0000313" key="2">
    <source>
        <dbReference type="EMBL" id="SEB88552.1"/>
    </source>
</evidence>
<evidence type="ECO:0000259" key="1">
    <source>
        <dbReference type="PROSITE" id="PS51186"/>
    </source>
</evidence>
<dbReference type="RefSeq" id="WP_074990461.1">
    <property type="nucleotide sequence ID" value="NZ_FNTD01000004.1"/>
</dbReference>
<name>A0A1H4N1R8_9ACTN</name>
<protein>
    <submittedName>
        <fullName evidence="2">Acetyltransferase (GNAT) family protein</fullName>
    </submittedName>
</protein>
<dbReference type="GO" id="GO:0016747">
    <property type="term" value="F:acyltransferase activity, transferring groups other than amino-acyl groups"/>
    <property type="evidence" value="ECO:0007669"/>
    <property type="project" value="InterPro"/>
</dbReference>
<accession>A0A1H4N1R8</accession>
<dbReference type="AlphaFoldDB" id="A0A1H4N1R8"/>
<dbReference type="STRING" id="67331.SAMN04490357_0639"/>
<organism evidence="2 3">
    <name type="scientific">Streptomyces misionensis</name>
    <dbReference type="NCBI Taxonomy" id="67331"/>
    <lineage>
        <taxon>Bacteria</taxon>
        <taxon>Bacillati</taxon>
        <taxon>Actinomycetota</taxon>
        <taxon>Actinomycetes</taxon>
        <taxon>Kitasatosporales</taxon>
        <taxon>Streptomycetaceae</taxon>
        <taxon>Streptomyces</taxon>
    </lineage>
</organism>
<dbReference type="PROSITE" id="PS51186">
    <property type="entry name" value="GNAT"/>
    <property type="match status" value="1"/>
</dbReference>
<dbReference type="Pfam" id="PF00583">
    <property type="entry name" value="Acetyltransf_1"/>
    <property type="match status" value="1"/>
</dbReference>
<reference evidence="2 3" key="1">
    <citation type="submission" date="2016-10" db="EMBL/GenBank/DDBJ databases">
        <authorList>
            <person name="de Groot N.N."/>
        </authorList>
    </citation>
    <scope>NUCLEOTIDE SEQUENCE [LARGE SCALE GENOMIC DNA]</scope>
    <source>
        <strain evidence="2 3">DSM 40306</strain>
    </source>
</reference>
<dbReference type="Proteomes" id="UP000182375">
    <property type="component" value="Unassembled WGS sequence"/>
</dbReference>
<feature type="domain" description="N-acetyltransferase" evidence="1">
    <location>
        <begin position="118"/>
        <end position="250"/>
    </location>
</feature>
<dbReference type="InterPro" id="IPR016181">
    <property type="entry name" value="Acyl_CoA_acyltransferase"/>
</dbReference>
<dbReference type="EMBL" id="FNTD01000004">
    <property type="protein sequence ID" value="SEB88552.1"/>
    <property type="molecule type" value="Genomic_DNA"/>
</dbReference>
<keyword evidence="2" id="KW-0808">Transferase</keyword>
<gene>
    <name evidence="2" type="ORF">SAMN04490357_0639</name>
</gene>
<dbReference type="GeneID" id="95509908"/>
<evidence type="ECO:0000313" key="3">
    <source>
        <dbReference type="Proteomes" id="UP000182375"/>
    </source>
</evidence>
<dbReference type="InterPro" id="IPR000182">
    <property type="entry name" value="GNAT_dom"/>
</dbReference>
<proteinExistence type="predicted"/>